<evidence type="ECO:0000256" key="4">
    <source>
        <dbReference type="ARBA" id="ARBA00022862"/>
    </source>
</evidence>
<proteinExistence type="inferred from homology"/>
<dbReference type="InterPro" id="IPR050924">
    <property type="entry name" value="Peroxiredoxin_BCP/PrxQ"/>
</dbReference>
<feature type="domain" description="Thioredoxin" evidence="12">
    <location>
        <begin position="45"/>
        <end position="218"/>
    </location>
</feature>
<evidence type="ECO:0000256" key="6">
    <source>
        <dbReference type="ARBA" id="ARBA00023157"/>
    </source>
</evidence>
<evidence type="ECO:0000259" key="12">
    <source>
        <dbReference type="PROSITE" id="PS51352"/>
    </source>
</evidence>
<evidence type="ECO:0000256" key="11">
    <source>
        <dbReference type="ARBA" id="ARBA00049091"/>
    </source>
</evidence>
<keyword evidence="6" id="KW-1015">Disulfide bond</keyword>
<dbReference type="Proteomes" id="UP001174196">
    <property type="component" value="Unassembled WGS sequence"/>
</dbReference>
<dbReference type="PROSITE" id="PS51352">
    <property type="entry name" value="THIOREDOXIN_2"/>
    <property type="match status" value="1"/>
</dbReference>
<dbReference type="EC" id="1.11.1.24" evidence="2"/>
<dbReference type="InterPro" id="IPR036249">
    <property type="entry name" value="Thioredoxin-like_sf"/>
</dbReference>
<evidence type="ECO:0000256" key="2">
    <source>
        <dbReference type="ARBA" id="ARBA00013017"/>
    </source>
</evidence>
<evidence type="ECO:0000256" key="5">
    <source>
        <dbReference type="ARBA" id="ARBA00023002"/>
    </source>
</evidence>
<organism evidence="13 14">
    <name type="scientific">Polycladomyces subterraneus</name>
    <dbReference type="NCBI Taxonomy" id="1016997"/>
    <lineage>
        <taxon>Bacteria</taxon>
        <taxon>Bacillati</taxon>
        <taxon>Bacillota</taxon>
        <taxon>Bacilli</taxon>
        <taxon>Bacillales</taxon>
        <taxon>Thermoactinomycetaceae</taxon>
        <taxon>Polycladomyces</taxon>
    </lineage>
</organism>
<keyword evidence="7" id="KW-0676">Redox-active center</keyword>
<evidence type="ECO:0000256" key="3">
    <source>
        <dbReference type="ARBA" id="ARBA00022559"/>
    </source>
</evidence>
<dbReference type="EMBL" id="JANRHH010000049">
    <property type="protein sequence ID" value="MDN4595100.1"/>
    <property type="molecule type" value="Genomic_DNA"/>
</dbReference>
<keyword evidence="3" id="KW-0575">Peroxidase</keyword>
<evidence type="ECO:0000313" key="13">
    <source>
        <dbReference type="EMBL" id="MDN4595100.1"/>
    </source>
</evidence>
<sequence length="229" mass="26047">MAKTQMREQFKQYLENFRKKVPQEQQELMNRAIEELEASGVATGLRKGQQAPDFTLPDANGKDVSLYEELKKGPVILTFYRGGWCPYCNMELRAYQSILDDIHQAGGQLIAISPQTPDHSLSTKEKNELRFHVLSDVGNKVAQKYNLVYRLPDYLIDLYKELGLDVSSYNGDHSWTLPVSATYIIGQDGKIAFEYTKADYKDRVEPSEVLDELKKVVAKSSKAEVDGMR</sequence>
<protein>
    <recommendedName>
        <fullName evidence="2">thioredoxin-dependent peroxiredoxin</fullName>
        <ecNumber evidence="2">1.11.1.24</ecNumber>
    </recommendedName>
    <alternativeName>
        <fullName evidence="10">Bacterioferritin comigratory protein</fullName>
    </alternativeName>
    <alternativeName>
        <fullName evidence="8">Thioredoxin peroxidase</fullName>
    </alternativeName>
</protein>
<reference evidence="13" key="1">
    <citation type="submission" date="2022-08" db="EMBL/GenBank/DDBJ databases">
        <title>Polycladomyces zharkentsis sp. nov., a novel thermophilic CMC and starch-degrading bacterium isolated from a geothermal spring in Kazakhstan.</title>
        <authorList>
            <person name="Mashzhan A."/>
            <person name="Kistaubaeva A."/>
            <person name="Javier-Lopez R."/>
            <person name="Birkeland N.-K."/>
        </authorList>
    </citation>
    <scope>NUCLEOTIDE SEQUENCE</scope>
    <source>
        <strain evidence="13">KSR 13</strain>
    </source>
</reference>
<dbReference type="Pfam" id="PF00578">
    <property type="entry name" value="AhpC-TSA"/>
    <property type="match status" value="1"/>
</dbReference>
<keyword evidence="5" id="KW-0560">Oxidoreductase</keyword>
<dbReference type="PANTHER" id="PTHR42801:SF7">
    <property type="entry name" value="SLL1159 PROTEIN"/>
    <property type="match status" value="1"/>
</dbReference>
<keyword evidence="14" id="KW-1185">Reference proteome</keyword>
<comment type="caution">
    <text evidence="13">The sequence shown here is derived from an EMBL/GenBank/DDBJ whole genome shotgun (WGS) entry which is preliminary data.</text>
</comment>
<comment type="function">
    <text evidence="1">Thiol-specific peroxidase that catalyzes the reduction of hydrogen peroxide and organic hydroperoxides to water and alcohols, respectively. Plays a role in cell protection against oxidative stress by detoxifying peroxides and as sensor of hydrogen peroxide-mediated signaling events.</text>
</comment>
<comment type="similarity">
    <text evidence="9">Belongs to the peroxiredoxin family. BCP/PrxQ subfamily.</text>
</comment>
<comment type="catalytic activity">
    <reaction evidence="11">
        <text>a hydroperoxide + [thioredoxin]-dithiol = an alcohol + [thioredoxin]-disulfide + H2O</text>
        <dbReference type="Rhea" id="RHEA:62620"/>
        <dbReference type="Rhea" id="RHEA-COMP:10698"/>
        <dbReference type="Rhea" id="RHEA-COMP:10700"/>
        <dbReference type="ChEBI" id="CHEBI:15377"/>
        <dbReference type="ChEBI" id="CHEBI:29950"/>
        <dbReference type="ChEBI" id="CHEBI:30879"/>
        <dbReference type="ChEBI" id="CHEBI:35924"/>
        <dbReference type="ChEBI" id="CHEBI:50058"/>
        <dbReference type="EC" id="1.11.1.24"/>
    </reaction>
</comment>
<keyword evidence="4" id="KW-0049">Antioxidant</keyword>
<dbReference type="PANTHER" id="PTHR42801">
    <property type="entry name" value="THIOREDOXIN-DEPENDENT PEROXIDE REDUCTASE"/>
    <property type="match status" value="1"/>
</dbReference>
<evidence type="ECO:0000256" key="7">
    <source>
        <dbReference type="ARBA" id="ARBA00023284"/>
    </source>
</evidence>
<evidence type="ECO:0000256" key="10">
    <source>
        <dbReference type="ARBA" id="ARBA00041373"/>
    </source>
</evidence>
<accession>A0ABT8IQM2</accession>
<dbReference type="RefSeq" id="WP_301240087.1">
    <property type="nucleotide sequence ID" value="NZ_JANRHH010000049.1"/>
</dbReference>
<dbReference type="InterPro" id="IPR013766">
    <property type="entry name" value="Thioredoxin_domain"/>
</dbReference>
<dbReference type="SUPFAM" id="SSF52833">
    <property type="entry name" value="Thioredoxin-like"/>
    <property type="match status" value="1"/>
</dbReference>
<gene>
    <name evidence="13" type="ORF">NWF35_14615</name>
</gene>
<evidence type="ECO:0000256" key="9">
    <source>
        <dbReference type="ARBA" id="ARBA00038489"/>
    </source>
</evidence>
<evidence type="ECO:0000256" key="1">
    <source>
        <dbReference type="ARBA" id="ARBA00003330"/>
    </source>
</evidence>
<dbReference type="InterPro" id="IPR000866">
    <property type="entry name" value="AhpC/TSA"/>
</dbReference>
<name>A0ABT8IQM2_9BACL</name>
<dbReference type="CDD" id="cd02970">
    <property type="entry name" value="PRX_like2"/>
    <property type="match status" value="1"/>
</dbReference>
<dbReference type="Gene3D" id="3.40.30.10">
    <property type="entry name" value="Glutaredoxin"/>
    <property type="match status" value="1"/>
</dbReference>
<evidence type="ECO:0000256" key="8">
    <source>
        <dbReference type="ARBA" id="ARBA00032824"/>
    </source>
</evidence>
<evidence type="ECO:0000313" key="14">
    <source>
        <dbReference type="Proteomes" id="UP001174196"/>
    </source>
</evidence>